<dbReference type="EMBL" id="JAVTTP010000001">
    <property type="protein sequence ID" value="MDT7827775.1"/>
    <property type="molecule type" value="Genomic_DNA"/>
</dbReference>
<dbReference type="InterPro" id="IPR009078">
    <property type="entry name" value="Ferritin-like_SF"/>
</dbReference>
<reference evidence="3 4" key="1">
    <citation type="submission" date="2023-09" db="EMBL/GenBank/DDBJ databases">
        <title>Novel taxa isolated from Blanes Bay.</title>
        <authorList>
            <person name="Rey-Velasco X."/>
            <person name="Lucena T."/>
        </authorList>
    </citation>
    <scope>NUCLEOTIDE SEQUENCE [LARGE SCALE GENOMIC DNA]</scope>
    <source>
        <strain evidence="3 4">S334</strain>
    </source>
</reference>
<dbReference type="InterPro" id="IPR011971">
    <property type="entry name" value="CHP02284"/>
</dbReference>
<name>A0ABU3L2B7_9FLAO</name>
<evidence type="ECO:0000256" key="1">
    <source>
        <dbReference type="SAM" id="Coils"/>
    </source>
</evidence>
<protein>
    <submittedName>
        <fullName evidence="3">PA2169 family four-helix-bundle protein</fullName>
    </submittedName>
</protein>
<keyword evidence="1" id="KW-0175">Coiled coil</keyword>
<feature type="coiled-coil region" evidence="1">
    <location>
        <begin position="9"/>
        <end position="36"/>
    </location>
</feature>
<evidence type="ECO:0000259" key="2">
    <source>
        <dbReference type="Pfam" id="PF09537"/>
    </source>
</evidence>
<evidence type="ECO:0000313" key="3">
    <source>
        <dbReference type="EMBL" id="MDT7827775.1"/>
    </source>
</evidence>
<gene>
    <name evidence="3" type="ORF">RQM65_03735</name>
</gene>
<accession>A0ABU3L2B7</accession>
<comment type="caution">
    <text evidence="3">The sequence shown here is derived from an EMBL/GenBank/DDBJ whole genome shotgun (WGS) entry which is preliminary data.</text>
</comment>
<dbReference type="Pfam" id="PF09537">
    <property type="entry name" value="DUF2383"/>
    <property type="match status" value="1"/>
</dbReference>
<keyword evidence="4" id="KW-1185">Reference proteome</keyword>
<sequence length="149" mass="17043">MSKDKSKILDEIEEILEKNEDARKGYEKAADNADSNALAGYFREKASKRREFNTKLKHEIKDAYPDFDEDGSFTGSMHRAWMDVKSLFSADDDESMLEESIKGDKAAIDEYNDVIEYDNLAPGLKTLLISQRDEIQRDIAQNDSLESLH</sequence>
<dbReference type="NCBIfam" id="TIGR02284">
    <property type="entry name" value="PA2169 family four-helix-bundle protein"/>
    <property type="match status" value="1"/>
</dbReference>
<dbReference type="InterPro" id="IPR012347">
    <property type="entry name" value="Ferritin-like"/>
</dbReference>
<dbReference type="InterPro" id="IPR019052">
    <property type="entry name" value="DUF2383"/>
</dbReference>
<dbReference type="Proteomes" id="UP001250656">
    <property type="component" value="Unassembled WGS sequence"/>
</dbReference>
<organism evidence="3 4">
    <name type="scientific">Pricia mediterranea</name>
    <dbReference type="NCBI Taxonomy" id="3076079"/>
    <lineage>
        <taxon>Bacteria</taxon>
        <taxon>Pseudomonadati</taxon>
        <taxon>Bacteroidota</taxon>
        <taxon>Flavobacteriia</taxon>
        <taxon>Flavobacteriales</taxon>
        <taxon>Flavobacteriaceae</taxon>
        <taxon>Pricia</taxon>
    </lineage>
</organism>
<proteinExistence type="predicted"/>
<feature type="domain" description="DUF2383" evidence="2">
    <location>
        <begin position="8"/>
        <end position="116"/>
    </location>
</feature>
<dbReference type="SUPFAM" id="SSF47240">
    <property type="entry name" value="Ferritin-like"/>
    <property type="match status" value="1"/>
</dbReference>
<dbReference type="RefSeq" id="WP_314012847.1">
    <property type="nucleotide sequence ID" value="NZ_JAVTTP010000001.1"/>
</dbReference>
<evidence type="ECO:0000313" key="4">
    <source>
        <dbReference type="Proteomes" id="UP001250656"/>
    </source>
</evidence>
<dbReference type="Gene3D" id="1.20.1260.10">
    <property type="match status" value="1"/>
</dbReference>